<dbReference type="InterPro" id="IPR028118">
    <property type="entry name" value="Chibby_fam"/>
</dbReference>
<dbReference type="AlphaFoldDB" id="A0A1B0EXS4"/>
<protein>
    <submittedName>
        <fullName evidence="2">Uncharacterized protein</fullName>
    </submittedName>
</protein>
<dbReference type="VEuPathDB" id="VectorBase:PPAPM1_004037"/>
<reference evidence="2" key="1">
    <citation type="submission" date="2022-08" db="UniProtKB">
        <authorList>
            <consortium name="EnsemblMetazoa"/>
        </authorList>
    </citation>
    <scope>IDENTIFICATION</scope>
    <source>
        <strain evidence="2">Israel</strain>
    </source>
</reference>
<evidence type="ECO:0000256" key="1">
    <source>
        <dbReference type="SAM" id="MobiDB-lite"/>
    </source>
</evidence>
<name>A0A1B0EXS4_PHLPP</name>
<keyword evidence="3" id="KW-1185">Reference proteome</keyword>
<sequence>MPIFSKKFAYKSAPARNRRVQESDCPRIHEKLEEFRNIHLQLDNEGGYTFANGSWTSNKNPRDPKSSSGQKLKEDLTKLSEENNLLQLKVEILVDLLTENTIEMNEIREKLMK</sequence>
<feature type="region of interest" description="Disordered" evidence="1">
    <location>
        <begin position="51"/>
        <end position="73"/>
    </location>
</feature>
<dbReference type="Pfam" id="PF14645">
    <property type="entry name" value="Chibby"/>
    <property type="match status" value="1"/>
</dbReference>
<evidence type="ECO:0000313" key="3">
    <source>
        <dbReference type="Proteomes" id="UP000092462"/>
    </source>
</evidence>
<feature type="compositionally biased region" description="Basic and acidic residues" evidence="1">
    <location>
        <begin position="60"/>
        <end position="73"/>
    </location>
</feature>
<dbReference type="VEuPathDB" id="VectorBase:PPAI006548"/>
<evidence type="ECO:0000313" key="2">
    <source>
        <dbReference type="EnsemblMetazoa" id="PPAI006548-PA"/>
    </source>
</evidence>
<dbReference type="Proteomes" id="UP000092462">
    <property type="component" value="Unassembled WGS sequence"/>
</dbReference>
<accession>A0A1B0EXS4</accession>
<dbReference type="EMBL" id="AJVK01033257">
    <property type="status" value="NOT_ANNOTATED_CDS"/>
    <property type="molecule type" value="Genomic_DNA"/>
</dbReference>
<proteinExistence type="predicted"/>
<dbReference type="EnsemblMetazoa" id="PPAI006548-RA">
    <property type="protein sequence ID" value="PPAI006548-PA"/>
    <property type="gene ID" value="PPAI006548"/>
</dbReference>
<organism evidence="2 3">
    <name type="scientific">Phlebotomus papatasi</name>
    <name type="common">Sandfly</name>
    <dbReference type="NCBI Taxonomy" id="29031"/>
    <lineage>
        <taxon>Eukaryota</taxon>
        <taxon>Metazoa</taxon>
        <taxon>Ecdysozoa</taxon>
        <taxon>Arthropoda</taxon>
        <taxon>Hexapoda</taxon>
        <taxon>Insecta</taxon>
        <taxon>Pterygota</taxon>
        <taxon>Neoptera</taxon>
        <taxon>Endopterygota</taxon>
        <taxon>Diptera</taxon>
        <taxon>Nematocera</taxon>
        <taxon>Psychodoidea</taxon>
        <taxon>Psychodidae</taxon>
        <taxon>Phlebotomus</taxon>
        <taxon>Phlebotomus</taxon>
    </lineage>
</organism>